<keyword evidence="2" id="KW-1185">Reference proteome</keyword>
<reference evidence="1 2" key="1">
    <citation type="journal article" date="2021" name="Hortic Res">
        <title>High-quality reference genome and annotation aids understanding of berry development for evergreen blueberry (Vaccinium darrowii).</title>
        <authorList>
            <person name="Yu J."/>
            <person name="Hulse-Kemp A.M."/>
            <person name="Babiker E."/>
            <person name="Staton M."/>
        </authorList>
    </citation>
    <scope>NUCLEOTIDE SEQUENCE [LARGE SCALE GENOMIC DNA]</scope>
    <source>
        <strain evidence="2">cv. NJ 8807/NJ 8810</strain>
        <tissue evidence="1">Young leaf</tissue>
    </source>
</reference>
<evidence type="ECO:0000313" key="2">
    <source>
        <dbReference type="Proteomes" id="UP000828048"/>
    </source>
</evidence>
<dbReference type="Proteomes" id="UP000828048">
    <property type="component" value="Chromosome 12"/>
</dbReference>
<comment type="caution">
    <text evidence="1">The sequence shown here is derived from an EMBL/GenBank/DDBJ whole genome shotgun (WGS) entry which is preliminary data.</text>
</comment>
<protein>
    <submittedName>
        <fullName evidence="1">Uncharacterized protein</fullName>
    </submittedName>
</protein>
<proteinExistence type="predicted"/>
<dbReference type="EMBL" id="CM037162">
    <property type="protein sequence ID" value="KAH7862198.1"/>
    <property type="molecule type" value="Genomic_DNA"/>
</dbReference>
<evidence type="ECO:0000313" key="1">
    <source>
        <dbReference type="EMBL" id="KAH7862198.1"/>
    </source>
</evidence>
<gene>
    <name evidence="1" type="ORF">Vadar_001344</name>
</gene>
<name>A0ACB7Z8S9_9ERIC</name>
<sequence>MATHLMIFGVSINPLKPPFLQSNVLVAAADDNNNYQDWQIRRIGPSFIDNFSRFNQESVDIRVQGPQERRQRRPGPPILSLVLNSHDSNHWKVKKTLTKSDVNDLCRLMLKTTTVQEHILNKWDEEWRRAVMETEQGVRVNVLDLNTDTTHQLVLKRWQSSGSFVFTNNWMAQFVRRRELKEGDEIGFYWDSKHSSFEFCVLSWV</sequence>
<accession>A0ACB7Z8S9</accession>
<organism evidence="1 2">
    <name type="scientific">Vaccinium darrowii</name>
    <dbReference type="NCBI Taxonomy" id="229202"/>
    <lineage>
        <taxon>Eukaryota</taxon>
        <taxon>Viridiplantae</taxon>
        <taxon>Streptophyta</taxon>
        <taxon>Embryophyta</taxon>
        <taxon>Tracheophyta</taxon>
        <taxon>Spermatophyta</taxon>
        <taxon>Magnoliopsida</taxon>
        <taxon>eudicotyledons</taxon>
        <taxon>Gunneridae</taxon>
        <taxon>Pentapetalae</taxon>
        <taxon>asterids</taxon>
        <taxon>Ericales</taxon>
        <taxon>Ericaceae</taxon>
        <taxon>Vaccinioideae</taxon>
        <taxon>Vaccinieae</taxon>
        <taxon>Vaccinium</taxon>
    </lineage>
</organism>